<evidence type="ECO:0000313" key="5">
    <source>
        <dbReference type="Proteomes" id="UP000014160"/>
    </source>
</evidence>
<reference evidence="2 4" key="1">
    <citation type="submission" date="2013-02" db="EMBL/GenBank/DDBJ databases">
        <title>The Genome Sequence of Enterococcus gilvus ATCC BAA-350.</title>
        <authorList>
            <consortium name="The Broad Institute Genome Sequencing Platform"/>
            <consortium name="The Broad Institute Genome Sequencing Center for Infectious Disease"/>
            <person name="Earl A.M."/>
            <person name="Gilmore M.S."/>
            <person name="Lebreton F."/>
            <person name="Walker B."/>
            <person name="Young S.K."/>
            <person name="Zeng Q."/>
            <person name="Gargeya S."/>
            <person name="Fitzgerald M."/>
            <person name="Haas B."/>
            <person name="Abouelleil A."/>
            <person name="Alvarado L."/>
            <person name="Arachchi H.M."/>
            <person name="Berlin A.M."/>
            <person name="Chapman S.B."/>
            <person name="Dewar J."/>
            <person name="Goldberg J."/>
            <person name="Griggs A."/>
            <person name="Gujja S."/>
            <person name="Hansen M."/>
            <person name="Howarth C."/>
            <person name="Imamovic A."/>
            <person name="Larimer J."/>
            <person name="McCowan C."/>
            <person name="Murphy C."/>
            <person name="Neiman D."/>
            <person name="Pearson M."/>
            <person name="Priest M."/>
            <person name="Roberts A."/>
            <person name="Saif S."/>
            <person name="Shea T."/>
            <person name="Sisk P."/>
            <person name="Sykes S."/>
            <person name="Wortman J."/>
            <person name="Nusbaum C."/>
            <person name="Birren B."/>
        </authorList>
    </citation>
    <scope>NUCLEOTIDE SEQUENCE [LARGE SCALE GENOMIC DNA]</scope>
    <source>
        <strain evidence="2 4">ATCC BAA-350</strain>
    </source>
</reference>
<keyword evidence="5" id="KW-1185">Reference proteome</keyword>
<dbReference type="Pfam" id="PF06889">
    <property type="entry name" value="DUF1266"/>
    <property type="match status" value="1"/>
</dbReference>
<dbReference type="HOGENOM" id="CLU_1164448_0_0_9"/>
<comment type="caution">
    <text evidence="2">The sequence shown here is derived from an EMBL/GenBank/DDBJ whole genome shotgun (WGS) entry which is preliminary data.</text>
</comment>
<dbReference type="Proteomes" id="UP000014160">
    <property type="component" value="Unassembled WGS sequence"/>
</dbReference>
<dbReference type="PATRIC" id="fig|1158614.3.peg.3875"/>
<dbReference type="InterPro" id="IPR009677">
    <property type="entry name" value="DUF1266"/>
</dbReference>
<organism evidence="2 4">
    <name type="scientific">Enterococcus gilvus ATCC BAA-350</name>
    <dbReference type="NCBI Taxonomy" id="1158614"/>
    <lineage>
        <taxon>Bacteria</taxon>
        <taxon>Bacillati</taxon>
        <taxon>Bacillota</taxon>
        <taxon>Bacilli</taxon>
        <taxon>Lactobacillales</taxon>
        <taxon>Enterococcaceae</taxon>
        <taxon>Enterococcus</taxon>
    </lineage>
</organism>
<evidence type="ECO:0000313" key="2">
    <source>
        <dbReference type="EMBL" id="EOI53929.1"/>
    </source>
</evidence>
<dbReference type="EMBL" id="ASWH01000001">
    <property type="protein sequence ID" value="EOW80796.1"/>
    <property type="molecule type" value="Genomic_DNA"/>
</dbReference>
<dbReference type="eggNOG" id="ENOG503293R">
    <property type="taxonomic scope" value="Bacteria"/>
</dbReference>
<reference evidence="3 5" key="2">
    <citation type="submission" date="2013-03" db="EMBL/GenBank/DDBJ databases">
        <title>The Genome Sequence of Enterococcus gilvus ATCC BAA-350 (PacBio/Illumina hybrid assembly).</title>
        <authorList>
            <consortium name="The Broad Institute Genomics Platform"/>
            <consortium name="The Broad Institute Genome Sequencing Center for Infectious Disease"/>
            <person name="Earl A."/>
            <person name="Russ C."/>
            <person name="Gilmore M."/>
            <person name="Surin D."/>
            <person name="Walker B."/>
            <person name="Young S."/>
            <person name="Zeng Q."/>
            <person name="Gargeya S."/>
            <person name="Fitzgerald M."/>
            <person name="Haas B."/>
            <person name="Abouelleil A."/>
            <person name="Allen A.W."/>
            <person name="Alvarado L."/>
            <person name="Arachchi H.M."/>
            <person name="Berlin A.M."/>
            <person name="Chapman S.B."/>
            <person name="Gainer-Dewar J."/>
            <person name="Goldberg J."/>
            <person name="Griggs A."/>
            <person name="Gujja S."/>
            <person name="Hansen M."/>
            <person name="Howarth C."/>
            <person name="Imamovic A."/>
            <person name="Ireland A."/>
            <person name="Larimer J."/>
            <person name="McCowan C."/>
            <person name="Murphy C."/>
            <person name="Pearson M."/>
            <person name="Poon T.W."/>
            <person name="Priest M."/>
            <person name="Roberts A."/>
            <person name="Saif S."/>
            <person name="Shea T."/>
            <person name="Sisk P."/>
            <person name="Sykes S."/>
            <person name="Wortman J."/>
            <person name="Nusbaum C."/>
            <person name="Birren B."/>
        </authorList>
    </citation>
    <scope>NUCLEOTIDE SEQUENCE [LARGE SCALE GENOMIC DNA]</scope>
    <source>
        <strain evidence="3 5">ATCC BAA-350</strain>
    </source>
</reference>
<dbReference type="EMBL" id="AJDQ01000012">
    <property type="protein sequence ID" value="EOI53929.1"/>
    <property type="molecule type" value="Genomic_DNA"/>
</dbReference>
<proteinExistence type="predicted"/>
<dbReference type="AlphaFoldDB" id="R2XGG7"/>
<dbReference type="RefSeq" id="WP_010782210.1">
    <property type="nucleotide sequence ID" value="NZ_ASWH01000001.1"/>
</dbReference>
<dbReference type="Proteomes" id="UP000013750">
    <property type="component" value="Unassembled WGS sequence"/>
</dbReference>
<sequence>MNLFQMEKLLMGLFVLAILFMLYRGIAAPLLDRLHHRKAPKVRAEAMSELQLQGVLYGTFISALNRDAFASLDSRIDYAGYRKVLKRQWAVTNHDSAIEALDNLACMTHSRYFDQMLQLNFSAYEKTIKKTVGQLDLTSCPYERPEEFTVYGWDVVRLSALAKWCFWLGYISEQELNGYFAVCIQLCNERGRDWDEFAYSYLLGRTMHGFKPRNLPKMMKMCLPNLKKYPFKETEKTV</sequence>
<evidence type="ECO:0000313" key="4">
    <source>
        <dbReference type="Proteomes" id="UP000013750"/>
    </source>
</evidence>
<feature type="domain" description="DUF1266" evidence="1">
    <location>
        <begin position="85"/>
        <end position="212"/>
    </location>
</feature>
<evidence type="ECO:0000313" key="3">
    <source>
        <dbReference type="EMBL" id="EOW80796.1"/>
    </source>
</evidence>
<dbReference type="OrthoDB" id="2178472at2"/>
<name>R2XGG7_9ENTE</name>
<gene>
    <name evidence="3" type="ORF">I592_00080</name>
    <name evidence="2" type="ORF">UKC_03882</name>
</gene>
<protein>
    <recommendedName>
        <fullName evidence="1">DUF1266 domain-containing protein</fullName>
    </recommendedName>
</protein>
<accession>R2XGG7</accession>
<evidence type="ECO:0000259" key="1">
    <source>
        <dbReference type="Pfam" id="PF06889"/>
    </source>
</evidence>